<evidence type="ECO:0000256" key="2">
    <source>
        <dbReference type="ARBA" id="ARBA00038358"/>
    </source>
</evidence>
<reference evidence="3" key="1">
    <citation type="submission" date="2022-10" db="EMBL/GenBank/DDBJ databases">
        <title>Comparative genomics and taxonomic characterization of three novel marine species of genus Reichenbachiella exhibiting antioxidant and polysaccharide degradation activities.</title>
        <authorList>
            <person name="Muhammad N."/>
            <person name="Lee Y.-J."/>
            <person name="Ko J."/>
            <person name="Kim S.-G."/>
        </authorList>
    </citation>
    <scope>NUCLEOTIDE SEQUENCE</scope>
    <source>
        <strain evidence="3">Wsw4-B4</strain>
    </source>
</reference>
<organism evidence="3 4">
    <name type="scientific">Reichenbachiella carrageenanivorans</name>
    <dbReference type="NCBI Taxonomy" id="2979869"/>
    <lineage>
        <taxon>Bacteria</taxon>
        <taxon>Pseudomonadati</taxon>
        <taxon>Bacteroidota</taxon>
        <taxon>Cytophagia</taxon>
        <taxon>Cytophagales</taxon>
        <taxon>Reichenbachiellaceae</taxon>
        <taxon>Reichenbachiella</taxon>
    </lineage>
</organism>
<proteinExistence type="inferred from homology"/>
<dbReference type="Gene3D" id="1.50.10.10">
    <property type="match status" value="1"/>
</dbReference>
<keyword evidence="4" id="KW-1185">Reference proteome</keyword>
<keyword evidence="1 3" id="KW-0378">Hydrolase</keyword>
<sequence length="404" mass="45935">MNWLAIISFAVVVAGCTSSTGKNSERVEDHTLQSVEQQLSLLLATAEEANKNPRTIDEDGEIHWATKAPTSNRLGGFDWTLGFFPGSCWYMYEYTQDEKWKDAAIKFQSLHENFKDLTGSHDMGFVFNCSYGNAYRLTKEDKYKEVMIDAGDALIQRFNPTVGCIQSWDVDKGWQATRGWRYPVIIDNMMNLELLFELTKLTGDSKYKEVAISHADKTLQNHFRADYSSYHVVDYDPETGAVRKKNTAQGYAHESAWARGQAWGLYGYVVCYRYTKDPRYLEQAIKIADFIQSFDGTPKDGIPYWDYQAPEIPNEPRDVSAAAITASALVELNGYTKDAYKPFENKLMTSLASPAYTAKAGEIHNFVLKHSVGSIPHNNEIDVPLNYADYYYIEALVRQYELSK</sequence>
<dbReference type="GO" id="GO:0016787">
    <property type="term" value="F:hydrolase activity"/>
    <property type="evidence" value="ECO:0007669"/>
    <property type="project" value="UniProtKB-KW"/>
</dbReference>
<comment type="similarity">
    <text evidence="2">Belongs to the glycosyl hydrolase 88 family.</text>
</comment>
<dbReference type="Proteomes" id="UP001062165">
    <property type="component" value="Chromosome"/>
</dbReference>
<dbReference type="Pfam" id="PF07470">
    <property type="entry name" value="Glyco_hydro_88"/>
    <property type="match status" value="1"/>
</dbReference>
<name>A0ABY6D609_9BACT</name>
<dbReference type="InterPro" id="IPR052369">
    <property type="entry name" value="UG_Glycosaminoglycan_Hydrolase"/>
</dbReference>
<evidence type="ECO:0000313" key="3">
    <source>
        <dbReference type="EMBL" id="UXX81289.1"/>
    </source>
</evidence>
<dbReference type="EMBL" id="CP106735">
    <property type="protein sequence ID" value="UXX81289.1"/>
    <property type="molecule type" value="Genomic_DNA"/>
</dbReference>
<dbReference type="PANTHER" id="PTHR36845:SF1">
    <property type="entry name" value="HYDROLASE, PUTATIVE (AFU_ORTHOLOGUE AFUA_7G05090)-RELATED"/>
    <property type="match status" value="1"/>
</dbReference>
<dbReference type="RefSeq" id="WP_263053013.1">
    <property type="nucleotide sequence ID" value="NZ_CP106735.1"/>
</dbReference>
<dbReference type="InterPro" id="IPR008928">
    <property type="entry name" value="6-hairpin_glycosidase_sf"/>
</dbReference>
<accession>A0ABY6D609</accession>
<dbReference type="InterPro" id="IPR010905">
    <property type="entry name" value="Glyco_hydro_88"/>
</dbReference>
<dbReference type="InterPro" id="IPR012341">
    <property type="entry name" value="6hp_glycosidase-like_sf"/>
</dbReference>
<gene>
    <name evidence="3" type="ORF">N7E81_09320</name>
</gene>
<protein>
    <submittedName>
        <fullName evidence="3">Glycoside hydrolase family 88 protein</fullName>
    </submittedName>
</protein>
<dbReference type="SUPFAM" id="SSF48208">
    <property type="entry name" value="Six-hairpin glycosidases"/>
    <property type="match status" value="1"/>
</dbReference>
<evidence type="ECO:0000256" key="1">
    <source>
        <dbReference type="ARBA" id="ARBA00022801"/>
    </source>
</evidence>
<evidence type="ECO:0000313" key="4">
    <source>
        <dbReference type="Proteomes" id="UP001062165"/>
    </source>
</evidence>
<dbReference type="PANTHER" id="PTHR36845">
    <property type="entry name" value="HYDROLASE, PUTATIVE (AFU_ORTHOLOGUE AFUA_7G05090)-RELATED"/>
    <property type="match status" value="1"/>
</dbReference>